<evidence type="ECO:0000256" key="1">
    <source>
        <dbReference type="ARBA" id="ARBA00009437"/>
    </source>
</evidence>
<dbReference type="GO" id="GO:0003677">
    <property type="term" value="F:DNA binding"/>
    <property type="evidence" value="ECO:0007669"/>
    <property type="project" value="UniProtKB-KW"/>
</dbReference>
<accession>A0A4R4XFK1</accession>
<keyword evidence="2" id="KW-0805">Transcription regulation</keyword>
<gene>
    <name evidence="6" type="ORF">E1218_04975</name>
</gene>
<evidence type="ECO:0000259" key="5">
    <source>
        <dbReference type="PROSITE" id="PS50931"/>
    </source>
</evidence>
<dbReference type="InterPro" id="IPR036390">
    <property type="entry name" value="WH_DNA-bd_sf"/>
</dbReference>
<comment type="similarity">
    <text evidence="1">Belongs to the LysR transcriptional regulatory family.</text>
</comment>
<dbReference type="SUPFAM" id="SSF46785">
    <property type="entry name" value="Winged helix' DNA-binding domain"/>
    <property type="match status" value="1"/>
</dbReference>
<dbReference type="AlphaFoldDB" id="A0A4R4XFK1"/>
<evidence type="ECO:0000256" key="4">
    <source>
        <dbReference type="ARBA" id="ARBA00023163"/>
    </source>
</evidence>
<evidence type="ECO:0000256" key="2">
    <source>
        <dbReference type="ARBA" id="ARBA00023015"/>
    </source>
</evidence>
<dbReference type="Gene3D" id="1.10.10.10">
    <property type="entry name" value="Winged helix-like DNA-binding domain superfamily/Winged helix DNA-binding domain"/>
    <property type="match status" value="1"/>
</dbReference>
<dbReference type="InterPro" id="IPR005119">
    <property type="entry name" value="LysR_subst-bd"/>
</dbReference>
<dbReference type="OrthoDB" id="3181812at2"/>
<name>A0A4R4XFK1_9ACTN</name>
<organism evidence="6 7">
    <name type="scientific">Kribbella turkmenica</name>
    <dbReference type="NCBI Taxonomy" id="2530375"/>
    <lineage>
        <taxon>Bacteria</taxon>
        <taxon>Bacillati</taxon>
        <taxon>Actinomycetota</taxon>
        <taxon>Actinomycetes</taxon>
        <taxon>Propionibacteriales</taxon>
        <taxon>Kribbellaceae</taxon>
        <taxon>Kribbella</taxon>
    </lineage>
</organism>
<keyword evidence="7" id="KW-1185">Reference proteome</keyword>
<dbReference type="InterPro" id="IPR036388">
    <property type="entry name" value="WH-like_DNA-bd_sf"/>
</dbReference>
<dbReference type="Pfam" id="PF00126">
    <property type="entry name" value="HTH_1"/>
    <property type="match status" value="1"/>
</dbReference>
<proteinExistence type="inferred from homology"/>
<dbReference type="Gene3D" id="3.40.190.10">
    <property type="entry name" value="Periplasmic binding protein-like II"/>
    <property type="match status" value="2"/>
</dbReference>
<keyword evidence="3" id="KW-0238">DNA-binding</keyword>
<evidence type="ECO:0000256" key="3">
    <source>
        <dbReference type="ARBA" id="ARBA00023125"/>
    </source>
</evidence>
<comment type="caution">
    <text evidence="6">The sequence shown here is derived from an EMBL/GenBank/DDBJ whole genome shotgun (WGS) entry which is preliminary data.</text>
</comment>
<dbReference type="GO" id="GO:0032993">
    <property type="term" value="C:protein-DNA complex"/>
    <property type="evidence" value="ECO:0007669"/>
    <property type="project" value="TreeGrafter"/>
</dbReference>
<keyword evidence="4" id="KW-0804">Transcription</keyword>
<dbReference type="PRINTS" id="PR00039">
    <property type="entry name" value="HTHLYSR"/>
</dbReference>
<reference evidence="6 7" key="1">
    <citation type="submission" date="2019-02" db="EMBL/GenBank/DDBJ databases">
        <title>Draft genome sequences of novel Actinobacteria.</title>
        <authorList>
            <person name="Sahin N."/>
            <person name="Ay H."/>
            <person name="Saygin H."/>
        </authorList>
    </citation>
    <scope>NUCLEOTIDE SEQUENCE [LARGE SCALE GENOMIC DNA]</scope>
    <source>
        <strain evidence="6 7">16K104</strain>
    </source>
</reference>
<evidence type="ECO:0000313" key="6">
    <source>
        <dbReference type="EMBL" id="TDD29222.1"/>
    </source>
</evidence>
<dbReference type="Proteomes" id="UP000295172">
    <property type="component" value="Unassembled WGS sequence"/>
</dbReference>
<evidence type="ECO:0000313" key="7">
    <source>
        <dbReference type="Proteomes" id="UP000295172"/>
    </source>
</evidence>
<sequence length="298" mass="32368">MDLRQLKHFIEVAKVGKFTKAAENLHVSQPGLSLSIQRLEHEVGGRLLARSTAGDGRGATLTPLGETFLADVEPLVHGLDAALASAQRRAASILPKLMLGFVSSTPREVLNRALVAAREPGTADVTPVHMAWRQESALFRRGAVDIALVTARAGRSFQSFVSHQIATYPLCAVIPEDHPFADRSTITVADLRTMQILDPGALDDEFFERAFWLCDGALEDRIAARPATSVEEMTSFISSGYGASVVSSSLELQWETLGLKRLIISDCPPAGIFLVRRRSEGSSVVAQCWRAVRSTFNS</sequence>
<dbReference type="GO" id="GO:0003700">
    <property type="term" value="F:DNA-binding transcription factor activity"/>
    <property type="evidence" value="ECO:0007669"/>
    <property type="project" value="InterPro"/>
</dbReference>
<dbReference type="PANTHER" id="PTHR30346:SF17">
    <property type="entry name" value="LYSR FAMILY TRANSCRIPTIONAL REGULATOR"/>
    <property type="match status" value="1"/>
</dbReference>
<dbReference type="PANTHER" id="PTHR30346">
    <property type="entry name" value="TRANSCRIPTIONAL DUAL REGULATOR HCAR-RELATED"/>
    <property type="match status" value="1"/>
</dbReference>
<dbReference type="FunFam" id="1.10.10.10:FF:000001">
    <property type="entry name" value="LysR family transcriptional regulator"/>
    <property type="match status" value="1"/>
</dbReference>
<dbReference type="PROSITE" id="PS50931">
    <property type="entry name" value="HTH_LYSR"/>
    <property type="match status" value="1"/>
</dbReference>
<dbReference type="InterPro" id="IPR000847">
    <property type="entry name" value="LysR_HTH_N"/>
</dbReference>
<feature type="domain" description="HTH lysR-type" evidence="5">
    <location>
        <begin position="1"/>
        <end position="62"/>
    </location>
</feature>
<dbReference type="RefSeq" id="WP_132316701.1">
    <property type="nucleotide sequence ID" value="NZ_SMKR01000013.1"/>
</dbReference>
<dbReference type="EMBL" id="SMKR01000013">
    <property type="protein sequence ID" value="TDD29222.1"/>
    <property type="molecule type" value="Genomic_DNA"/>
</dbReference>
<dbReference type="Pfam" id="PF03466">
    <property type="entry name" value="LysR_substrate"/>
    <property type="match status" value="1"/>
</dbReference>
<dbReference type="SUPFAM" id="SSF53850">
    <property type="entry name" value="Periplasmic binding protein-like II"/>
    <property type="match status" value="1"/>
</dbReference>
<protein>
    <submittedName>
        <fullName evidence="6">LysR family transcriptional regulator</fullName>
    </submittedName>
</protein>